<sequence>MAEWESTVEMLVNYVNPDPNFWRGRRVALTGHTGFKGSWMALLLTQLGAQVYGYALAPATTPNLFSDAKVAELIDSQIGDVRDLAALSAWMERVQPEIVLHFAAQALVRQSYLDPVDTMTSNFLGTLHVLEAARTQASIRSMVIVTTDKVYRNNESGQAYRETDHLGGHDPYSASKAACEILVSSYKLSFLQHLGVATARAGNVIGGGDWAADRLLPDAVRAWKESQTLEIRRPDSIRPWQHVLEPLCSYLVLAQKMFSNVELGQAYNFGPNLTDAVSVRDVIELAQGVFGAGTTQFAEQVAGPHEAGLLHLDTSLAQEKLGIRPRWPLATAIEKTMGWYKAYLEKADARRLCVTDIQAYLALARSD</sequence>
<accession>A0ABV6I966</accession>
<name>A0ABV6I966_9BURK</name>
<dbReference type="EMBL" id="JBHLXJ010000002">
    <property type="protein sequence ID" value="MFC0348369.1"/>
    <property type="molecule type" value="Genomic_DNA"/>
</dbReference>
<dbReference type="Gene3D" id="3.40.50.720">
    <property type="entry name" value="NAD(P)-binding Rossmann-like Domain"/>
    <property type="match status" value="1"/>
</dbReference>
<dbReference type="EC" id="4.2.1.45" evidence="2"/>
<dbReference type="NCBIfam" id="TIGR02622">
    <property type="entry name" value="CDP_4_6_dhtase"/>
    <property type="match status" value="1"/>
</dbReference>
<dbReference type="RefSeq" id="WP_390209423.1">
    <property type="nucleotide sequence ID" value="NZ_JBHLXJ010000002.1"/>
</dbReference>
<organism evidence="2 3">
    <name type="scientific">Undibacterium danionis</name>
    <dbReference type="NCBI Taxonomy" id="1812100"/>
    <lineage>
        <taxon>Bacteria</taxon>
        <taxon>Pseudomonadati</taxon>
        <taxon>Pseudomonadota</taxon>
        <taxon>Betaproteobacteria</taxon>
        <taxon>Burkholderiales</taxon>
        <taxon>Oxalobacteraceae</taxon>
        <taxon>Undibacterium</taxon>
    </lineage>
</organism>
<reference evidence="2 3" key="1">
    <citation type="submission" date="2024-09" db="EMBL/GenBank/DDBJ databases">
        <authorList>
            <person name="Sun Q."/>
            <person name="Mori K."/>
        </authorList>
    </citation>
    <scope>NUCLEOTIDE SEQUENCE [LARGE SCALE GENOMIC DNA]</scope>
    <source>
        <strain evidence="2 3">CCM 8677</strain>
    </source>
</reference>
<keyword evidence="3" id="KW-1185">Reference proteome</keyword>
<proteinExistence type="predicted"/>
<evidence type="ECO:0000313" key="2">
    <source>
        <dbReference type="EMBL" id="MFC0348369.1"/>
    </source>
</evidence>
<comment type="caution">
    <text evidence="2">The sequence shown here is derived from an EMBL/GenBank/DDBJ whole genome shotgun (WGS) entry which is preliminary data.</text>
</comment>
<gene>
    <name evidence="2" type="primary">rfbG</name>
    <name evidence="2" type="ORF">ACFFJH_00985</name>
</gene>
<protein>
    <submittedName>
        <fullName evidence="2">CDP-glucose 4,6-dehydratase</fullName>
        <ecNumber evidence="2">4.2.1.45</ecNumber>
    </submittedName>
</protein>
<dbReference type="Proteomes" id="UP001589844">
    <property type="component" value="Unassembled WGS sequence"/>
</dbReference>
<dbReference type="InterPro" id="IPR013445">
    <property type="entry name" value="CDP_4_6_deHydtase"/>
</dbReference>
<dbReference type="InterPro" id="IPR016040">
    <property type="entry name" value="NAD(P)-bd_dom"/>
</dbReference>
<dbReference type="Gene3D" id="3.90.25.10">
    <property type="entry name" value="UDP-galactose 4-epimerase, domain 1"/>
    <property type="match status" value="1"/>
</dbReference>
<keyword evidence="2" id="KW-0456">Lyase</keyword>
<dbReference type="SUPFAM" id="SSF51735">
    <property type="entry name" value="NAD(P)-binding Rossmann-fold domains"/>
    <property type="match status" value="1"/>
</dbReference>
<evidence type="ECO:0000313" key="3">
    <source>
        <dbReference type="Proteomes" id="UP001589844"/>
    </source>
</evidence>
<feature type="domain" description="NAD(P)-binding" evidence="1">
    <location>
        <begin position="30"/>
        <end position="335"/>
    </location>
</feature>
<dbReference type="Pfam" id="PF16363">
    <property type="entry name" value="GDP_Man_Dehyd"/>
    <property type="match status" value="1"/>
</dbReference>
<dbReference type="PANTHER" id="PTHR43000">
    <property type="entry name" value="DTDP-D-GLUCOSE 4,6-DEHYDRATASE-RELATED"/>
    <property type="match status" value="1"/>
</dbReference>
<dbReference type="GO" id="GO:0047733">
    <property type="term" value="F:CDP-glucose 4,6-dehydratase activity"/>
    <property type="evidence" value="ECO:0007669"/>
    <property type="project" value="UniProtKB-EC"/>
</dbReference>
<dbReference type="InterPro" id="IPR036291">
    <property type="entry name" value="NAD(P)-bd_dom_sf"/>
</dbReference>
<evidence type="ECO:0000259" key="1">
    <source>
        <dbReference type="Pfam" id="PF16363"/>
    </source>
</evidence>